<dbReference type="Gene3D" id="2.60.120.10">
    <property type="entry name" value="Jelly Rolls"/>
    <property type="match status" value="1"/>
</dbReference>
<reference evidence="2 3" key="1">
    <citation type="submission" date="2018-06" db="EMBL/GenBank/DDBJ databases">
        <title>Complete genome of Desulfovibrio marinus P48SEP.</title>
        <authorList>
            <person name="Crispim J.S."/>
            <person name="Vidigal P.M.P."/>
            <person name="Silva L.C.F."/>
            <person name="Araujo L.C."/>
            <person name="Laguardia C.N."/>
            <person name="Dias R.S."/>
            <person name="Sousa M.P."/>
            <person name="Paula S.O."/>
            <person name="Silva C."/>
        </authorList>
    </citation>
    <scope>NUCLEOTIDE SEQUENCE [LARGE SCALE GENOMIC DNA]</scope>
    <source>
        <strain evidence="2 3">P48SEP</strain>
    </source>
</reference>
<name>A0A6P1ZAR1_9BACT</name>
<dbReference type="OrthoDB" id="9796319at2"/>
<dbReference type="InterPro" id="IPR014710">
    <property type="entry name" value="RmlC-like_jellyroll"/>
</dbReference>
<evidence type="ECO:0000313" key="2">
    <source>
        <dbReference type="EMBL" id="TVM30322.1"/>
    </source>
</evidence>
<dbReference type="RefSeq" id="WP_144307416.1">
    <property type="nucleotide sequence ID" value="NZ_QMIF01000025.1"/>
</dbReference>
<dbReference type="SUPFAM" id="SSF51182">
    <property type="entry name" value="RmlC-like cupins"/>
    <property type="match status" value="1"/>
</dbReference>
<evidence type="ECO:0000259" key="1">
    <source>
        <dbReference type="Pfam" id="PF07883"/>
    </source>
</evidence>
<protein>
    <submittedName>
        <fullName evidence="2">Cupin</fullName>
    </submittedName>
</protein>
<dbReference type="AlphaFoldDB" id="A0A6P1ZAR1"/>
<organism evidence="2 3">
    <name type="scientific">Oceanidesulfovibrio marinus</name>
    <dbReference type="NCBI Taxonomy" id="370038"/>
    <lineage>
        <taxon>Bacteria</taxon>
        <taxon>Pseudomonadati</taxon>
        <taxon>Thermodesulfobacteriota</taxon>
        <taxon>Desulfovibrionia</taxon>
        <taxon>Desulfovibrionales</taxon>
        <taxon>Desulfovibrionaceae</taxon>
        <taxon>Oceanidesulfovibrio</taxon>
    </lineage>
</organism>
<dbReference type="Pfam" id="PF07883">
    <property type="entry name" value="Cupin_2"/>
    <property type="match status" value="1"/>
</dbReference>
<sequence length="105" mass="11653">MKYMHLPEEAQFRDNGPGKFLVHDSPYVKILVFSLHEGQELPLHSHDDEGYASLLVLEGEGVFLKKDGEQPAKAGDVVVCEIREPHGVRATKGDMRVIAHIAPPI</sequence>
<gene>
    <name evidence="2" type="ORF">DQK91_21215</name>
</gene>
<dbReference type="EMBL" id="QMIF01000025">
    <property type="protein sequence ID" value="TVM30322.1"/>
    <property type="molecule type" value="Genomic_DNA"/>
</dbReference>
<comment type="caution">
    <text evidence="2">The sequence shown here is derived from an EMBL/GenBank/DDBJ whole genome shotgun (WGS) entry which is preliminary data.</text>
</comment>
<dbReference type="InterPro" id="IPR013096">
    <property type="entry name" value="Cupin_2"/>
</dbReference>
<proteinExistence type="predicted"/>
<dbReference type="InterPro" id="IPR011051">
    <property type="entry name" value="RmlC_Cupin_sf"/>
</dbReference>
<feature type="domain" description="Cupin type-2" evidence="1">
    <location>
        <begin position="32"/>
        <end position="98"/>
    </location>
</feature>
<accession>A0A6P1ZAR1</accession>
<evidence type="ECO:0000313" key="3">
    <source>
        <dbReference type="Proteomes" id="UP000434052"/>
    </source>
</evidence>
<dbReference type="Proteomes" id="UP000434052">
    <property type="component" value="Unassembled WGS sequence"/>
</dbReference>